<proteinExistence type="predicted"/>
<gene>
    <name evidence="1" type="ORF">S12H4_24443</name>
</gene>
<accession>X1SRT6</accession>
<reference evidence="1" key="1">
    <citation type="journal article" date="2014" name="Front. Microbiol.">
        <title>High frequency of phylogenetically diverse reductive dehalogenase-homologous genes in deep subseafloor sedimentary metagenomes.</title>
        <authorList>
            <person name="Kawai M."/>
            <person name="Futagami T."/>
            <person name="Toyoda A."/>
            <person name="Takaki Y."/>
            <person name="Nishi S."/>
            <person name="Hori S."/>
            <person name="Arai W."/>
            <person name="Tsubouchi T."/>
            <person name="Morono Y."/>
            <person name="Uchiyama I."/>
            <person name="Ito T."/>
            <person name="Fujiyama A."/>
            <person name="Inagaki F."/>
            <person name="Takami H."/>
        </authorList>
    </citation>
    <scope>NUCLEOTIDE SEQUENCE</scope>
    <source>
        <strain evidence="1">Expedition CK06-06</strain>
    </source>
</reference>
<dbReference type="AlphaFoldDB" id="X1SRT6"/>
<feature type="non-terminal residue" evidence="1">
    <location>
        <position position="1"/>
    </location>
</feature>
<organism evidence="1">
    <name type="scientific">marine sediment metagenome</name>
    <dbReference type="NCBI Taxonomy" id="412755"/>
    <lineage>
        <taxon>unclassified sequences</taxon>
        <taxon>metagenomes</taxon>
        <taxon>ecological metagenomes</taxon>
    </lineage>
</organism>
<sequence>RDIERLSSLELFLAQISVLTPFPGTPLWKQLENKIIDKDWNHYDIYHLVWKHPHITPEEARSLLAYGQSKINNPLNYSTKLRHKHKKTEIANLQNSRNIITI</sequence>
<comment type="caution">
    <text evidence="1">The sequence shown here is derived from an EMBL/GenBank/DDBJ whole genome shotgun (WGS) entry which is preliminary data.</text>
</comment>
<evidence type="ECO:0000313" key="1">
    <source>
        <dbReference type="EMBL" id="GAI78050.1"/>
    </source>
</evidence>
<protein>
    <submittedName>
        <fullName evidence="1">Uncharacterized protein</fullName>
    </submittedName>
</protein>
<dbReference type="EMBL" id="BARW01013268">
    <property type="protein sequence ID" value="GAI78050.1"/>
    <property type="molecule type" value="Genomic_DNA"/>
</dbReference>
<name>X1SRT6_9ZZZZ</name>